<dbReference type="Pfam" id="PF00990">
    <property type="entry name" value="GGDEF"/>
    <property type="match status" value="1"/>
</dbReference>
<dbReference type="SMART" id="SM00267">
    <property type="entry name" value="GGDEF"/>
    <property type="match status" value="1"/>
</dbReference>
<dbReference type="NCBIfam" id="TIGR00229">
    <property type="entry name" value="sensory_box"/>
    <property type="match status" value="2"/>
</dbReference>
<evidence type="ECO:0000313" key="6">
    <source>
        <dbReference type="EMBL" id="MBK4735732.1"/>
    </source>
</evidence>
<dbReference type="InterPro" id="IPR052155">
    <property type="entry name" value="Biofilm_reg_signaling"/>
</dbReference>
<keyword evidence="1" id="KW-0472">Membrane</keyword>
<feature type="domain" description="EAL" evidence="4">
    <location>
        <begin position="616"/>
        <end position="872"/>
    </location>
</feature>
<accession>A0A934W638</accession>
<dbReference type="Pfam" id="PF08447">
    <property type="entry name" value="PAS_3"/>
    <property type="match status" value="1"/>
</dbReference>
<dbReference type="Pfam" id="PF00563">
    <property type="entry name" value="EAL"/>
    <property type="match status" value="1"/>
</dbReference>
<dbReference type="SMART" id="SM00086">
    <property type="entry name" value="PAC"/>
    <property type="match status" value="2"/>
</dbReference>
<evidence type="ECO:0000259" key="4">
    <source>
        <dbReference type="PROSITE" id="PS50883"/>
    </source>
</evidence>
<dbReference type="PROSITE" id="PS50112">
    <property type="entry name" value="PAS"/>
    <property type="match status" value="1"/>
</dbReference>
<keyword evidence="7" id="KW-1185">Reference proteome</keyword>
<dbReference type="AlphaFoldDB" id="A0A934W638"/>
<dbReference type="Gene3D" id="3.30.70.270">
    <property type="match status" value="1"/>
</dbReference>
<dbReference type="Gene3D" id="3.30.450.20">
    <property type="entry name" value="PAS domain"/>
    <property type="match status" value="2"/>
</dbReference>
<dbReference type="Gene3D" id="3.20.20.450">
    <property type="entry name" value="EAL domain"/>
    <property type="match status" value="1"/>
</dbReference>
<dbReference type="FunFam" id="3.20.20.450:FF:000001">
    <property type="entry name" value="Cyclic di-GMP phosphodiesterase yahA"/>
    <property type="match status" value="1"/>
</dbReference>
<evidence type="ECO:0000259" key="3">
    <source>
        <dbReference type="PROSITE" id="PS50113"/>
    </source>
</evidence>
<dbReference type="InterPro" id="IPR001633">
    <property type="entry name" value="EAL_dom"/>
</dbReference>
<dbReference type="PROSITE" id="PS50883">
    <property type="entry name" value="EAL"/>
    <property type="match status" value="1"/>
</dbReference>
<feature type="domain" description="PAC" evidence="3">
    <location>
        <begin position="393"/>
        <end position="445"/>
    </location>
</feature>
<dbReference type="InterPro" id="IPR013656">
    <property type="entry name" value="PAS_4"/>
</dbReference>
<dbReference type="SMART" id="SM00052">
    <property type="entry name" value="EAL"/>
    <property type="match status" value="1"/>
</dbReference>
<evidence type="ECO:0000256" key="1">
    <source>
        <dbReference type="SAM" id="Phobius"/>
    </source>
</evidence>
<feature type="transmembrane region" description="Helical" evidence="1">
    <location>
        <begin position="79"/>
        <end position="95"/>
    </location>
</feature>
<keyword evidence="1" id="KW-1133">Transmembrane helix</keyword>
<dbReference type="SUPFAM" id="SSF141868">
    <property type="entry name" value="EAL domain-like"/>
    <property type="match status" value="1"/>
</dbReference>
<keyword evidence="1" id="KW-0812">Transmembrane</keyword>
<dbReference type="SUPFAM" id="SSF55785">
    <property type="entry name" value="PYP-like sensor domain (PAS domain)"/>
    <property type="match status" value="2"/>
</dbReference>
<feature type="transmembrane region" description="Helical" evidence="1">
    <location>
        <begin position="147"/>
        <end position="165"/>
    </location>
</feature>
<feature type="domain" description="GGDEF" evidence="5">
    <location>
        <begin position="476"/>
        <end position="607"/>
    </location>
</feature>
<dbReference type="PANTHER" id="PTHR44757">
    <property type="entry name" value="DIGUANYLATE CYCLASE DGCP"/>
    <property type="match status" value="1"/>
</dbReference>
<dbReference type="InterPro" id="IPR000700">
    <property type="entry name" value="PAS-assoc_C"/>
</dbReference>
<evidence type="ECO:0000259" key="5">
    <source>
        <dbReference type="PROSITE" id="PS50887"/>
    </source>
</evidence>
<protein>
    <submittedName>
        <fullName evidence="6">EAL domain-containing protein</fullName>
    </submittedName>
</protein>
<dbReference type="RefSeq" id="WP_200592505.1">
    <property type="nucleotide sequence ID" value="NZ_JAEPBG010000005.1"/>
</dbReference>
<dbReference type="InterPro" id="IPR001610">
    <property type="entry name" value="PAC"/>
</dbReference>
<feature type="transmembrane region" description="Helical" evidence="1">
    <location>
        <begin position="48"/>
        <end position="67"/>
    </location>
</feature>
<feature type="domain" description="PAC" evidence="3">
    <location>
        <begin position="255"/>
        <end position="306"/>
    </location>
</feature>
<dbReference type="Proteomes" id="UP000622890">
    <property type="component" value="Unassembled WGS sequence"/>
</dbReference>
<comment type="caution">
    <text evidence="6">The sequence shown here is derived from an EMBL/GenBank/DDBJ whole genome shotgun (WGS) entry which is preliminary data.</text>
</comment>
<dbReference type="InterPro" id="IPR000014">
    <property type="entry name" value="PAS"/>
</dbReference>
<gene>
    <name evidence="6" type="ORF">JJB74_14005</name>
</gene>
<dbReference type="InterPro" id="IPR000160">
    <property type="entry name" value="GGDEF_dom"/>
</dbReference>
<sequence>MKAKLGRIGAIGTGLDIFRAASLFLYVSLLFQIAVVVLIGGHPPGRPVWIALCVLAPLTVSALMRYLRPKLLLMSPRHILLELLATCGALGLLSLQSEVPLQDLPWWIALAGVFPLVLEARLSMVSVLVLASVGSLASATNPVQPELWLPGFFVTVFVGLLSVWLSNALATNVAHLEQALLNERRFNVIARAARHVFLITSKRFEVQFANPVIADVLGYTPREMEQGRMPEIHPEDLAERNRKLRLLRRGRINSARMMLRVRHKDGHWVWMEVRGYNMLQDPAINGMVFSMEDVSARIEAEHKLQQEHELLRAVLDLNPAMIYAKDRDGRFTISNASFQKGVGNLSDAQLKGRTVKDVFEAQKRKGRDLGPLEMAQRFHNQDMQVIRTGVPIENLEVRDAADGAAERWYRTFKYPLRDATGATSGMLGITRDVTESKEYEMRLEHLALHDPLTGLPNRRYLLKLIADHIAAGEPDEKLTVLYCDLDSFKNVNDIHGHDVGDRCLLEITRRVAELFPPPDVVSRFGSDEFAILVYAPLEEARRRADDLLQRIEQPIVVEDIEVRIHASIGIAGLLPEQRSPSELIRDADAAMYQAKDRGRNRIEVFDAALQRSATRRAQMDVALRFALERHELALVYQPQVSLADGTLTGFELLMRWNSPQYGQISPDDFIPIAENSGMVVPIGMWALEQACMQLKAWHQAYPRETPLHLGVNVSMRQLMHASFLQEVAQILQRTGVDPACIELELTETSAMANPTQTIENLAMLKSLGLRLALDDFGTGYSSLAYLQRLPIDVLKIDRAFVRGLGRDRNDVEIVQLILTLARMLGLDTVAEGIESRQQMLALRNLGCRLGQGFYFSTALSAADAEALLRENSRYRVLLAEMA</sequence>
<dbReference type="SUPFAM" id="SSF55073">
    <property type="entry name" value="Nucleotide cyclase"/>
    <property type="match status" value="1"/>
</dbReference>
<dbReference type="SMART" id="SM00091">
    <property type="entry name" value="PAS"/>
    <property type="match status" value="2"/>
</dbReference>
<dbReference type="NCBIfam" id="TIGR00254">
    <property type="entry name" value="GGDEF"/>
    <property type="match status" value="1"/>
</dbReference>
<dbReference type="InterPro" id="IPR013655">
    <property type="entry name" value="PAS_fold_3"/>
</dbReference>
<dbReference type="InterPro" id="IPR029787">
    <property type="entry name" value="Nucleotide_cyclase"/>
</dbReference>
<feature type="transmembrane region" description="Helical" evidence="1">
    <location>
        <begin position="107"/>
        <end position="135"/>
    </location>
</feature>
<dbReference type="PANTHER" id="PTHR44757:SF2">
    <property type="entry name" value="BIOFILM ARCHITECTURE MAINTENANCE PROTEIN MBAA"/>
    <property type="match status" value="1"/>
</dbReference>
<dbReference type="Pfam" id="PF08448">
    <property type="entry name" value="PAS_4"/>
    <property type="match status" value="1"/>
</dbReference>
<reference evidence="6" key="1">
    <citation type="submission" date="2021-01" db="EMBL/GenBank/DDBJ databases">
        <title>Genome sequence of strain Noviherbaspirillum sp. DKR-6.</title>
        <authorList>
            <person name="Chaudhary D.K."/>
        </authorList>
    </citation>
    <scope>NUCLEOTIDE SEQUENCE</scope>
    <source>
        <strain evidence="6">DKR-6</strain>
    </source>
</reference>
<dbReference type="CDD" id="cd01949">
    <property type="entry name" value="GGDEF"/>
    <property type="match status" value="1"/>
</dbReference>
<evidence type="ECO:0000259" key="2">
    <source>
        <dbReference type="PROSITE" id="PS50112"/>
    </source>
</evidence>
<dbReference type="CDD" id="cd00130">
    <property type="entry name" value="PAS"/>
    <property type="match status" value="1"/>
</dbReference>
<dbReference type="EMBL" id="JAEPBG010000005">
    <property type="protein sequence ID" value="MBK4735732.1"/>
    <property type="molecule type" value="Genomic_DNA"/>
</dbReference>
<organism evidence="6 7">
    <name type="scientific">Noviherbaspirillum pedocola</name>
    <dbReference type="NCBI Taxonomy" id="2801341"/>
    <lineage>
        <taxon>Bacteria</taxon>
        <taxon>Pseudomonadati</taxon>
        <taxon>Pseudomonadota</taxon>
        <taxon>Betaproteobacteria</taxon>
        <taxon>Burkholderiales</taxon>
        <taxon>Oxalobacteraceae</taxon>
        <taxon>Noviherbaspirillum</taxon>
    </lineage>
</organism>
<proteinExistence type="predicted"/>
<feature type="domain" description="PAS" evidence="2">
    <location>
        <begin position="182"/>
        <end position="251"/>
    </location>
</feature>
<dbReference type="PROSITE" id="PS50113">
    <property type="entry name" value="PAC"/>
    <property type="match status" value="2"/>
</dbReference>
<name>A0A934W638_9BURK</name>
<dbReference type="InterPro" id="IPR035965">
    <property type="entry name" value="PAS-like_dom_sf"/>
</dbReference>
<dbReference type="InterPro" id="IPR043128">
    <property type="entry name" value="Rev_trsase/Diguanyl_cyclase"/>
</dbReference>
<dbReference type="PROSITE" id="PS50887">
    <property type="entry name" value="GGDEF"/>
    <property type="match status" value="1"/>
</dbReference>
<evidence type="ECO:0000313" key="7">
    <source>
        <dbReference type="Proteomes" id="UP000622890"/>
    </source>
</evidence>
<dbReference type="CDD" id="cd01948">
    <property type="entry name" value="EAL"/>
    <property type="match status" value="1"/>
</dbReference>
<dbReference type="InterPro" id="IPR035919">
    <property type="entry name" value="EAL_sf"/>
</dbReference>
<feature type="transmembrane region" description="Helical" evidence="1">
    <location>
        <begin position="21"/>
        <end position="42"/>
    </location>
</feature>